<organism evidence="2 3">
    <name type="scientific">Candidatus Jidaibacter acanthamoebae</name>
    <dbReference type="NCBI Taxonomy" id="86105"/>
    <lineage>
        <taxon>Bacteria</taxon>
        <taxon>Pseudomonadati</taxon>
        <taxon>Pseudomonadota</taxon>
        <taxon>Alphaproteobacteria</taxon>
        <taxon>Rickettsiales</taxon>
        <taxon>Candidatus Midichloriaceae</taxon>
        <taxon>Candidatus Jidaibacter</taxon>
    </lineage>
</organism>
<accession>A0A0C1QMQ1</accession>
<dbReference type="STRING" id="86105.NF27_DT00970"/>
<comment type="caution">
    <text evidence="2">The sequence shown here is derived from an EMBL/GenBank/DDBJ whole genome shotgun (WGS) entry which is preliminary data.</text>
</comment>
<dbReference type="RefSeq" id="WP_161791801.1">
    <property type="nucleotide sequence ID" value="NZ_JSWE01000096.1"/>
</dbReference>
<evidence type="ECO:0008006" key="4">
    <source>
        <dbReference type="Google" id="ProtNLM"/>
    </source>
</evidence>
<feature type="chain" id="PRO_5002151308" description="Secreted protein" evidence="1">
    <location>
        <begin position="26"/>
        <end position="51"/>
    </location>
</feature>
<keyword evidence="1" id="KW-0732">Signal</keyword>
<proteinExistence type="predicted"/>
<sequence length="51" mass="5569">MSIFKKAFILSAVALVVCAFSSSKATKRTFVAKNVVESVLGENSLSCQRDW</sequence>
<feature type="signal peptide" evidence="1">
    <location>
        <begin position="1"/>
        <end position="25"/>
    </location>
</feature>
<keyword evidence="3" id="KW-1185">Reference proteome</keyword>
<evidence type="ECO:0000313" key="2">
    <source>
        <dbReference type="EMBL" id="KIE05323.1"/>
    </source>
</evidence>
<name>A0A0C1QMQ1_9RICK</name>
<protein>
    <recommendedName>
        <fullName evidence="4">Secreted protein</fullName>
    </recommendedName>
</protein>
<reference evidence="2 3" key="1">
    <citation type="submission" date="2014-11" db="EMBL/GenBank/DDBJ databases">
        <title>A Rickettsiales Symbiont of Amoebae With Ancient Features.</title>
        <authorList>
            <person name="Schulz F."/>
            <person name="Martijn J."/>
            <person name="Wascher F."/>
            <person name="Kostanjsek R."/>
            <person name="Ettema T.J."/>
            <person name="Horn M."/>
        </authorList>
    </citation>
    <scope>NUCLEOTIDE SEQUENCE [LARGE SCALE GENOMIC DNA]</scope>
    <source>
        <strain evidence="2 3">UWC36</strain>
    </source>
</reference>
<dbReference type="Proteomes" id="UP000031258">
    <property type="component" value="Unassembled WGS sequence"/>
</dbReference>
<evidence type="ECO:0000256" key="1">
    <source>
        <dbReference type="SAM" id="SignalP"/>
    </source>
</evidence>
<gene>
    <name evidence="2" type="ORF">NF27_DT00970</name>
</gene>
<dbReference type="EMBL" id="JSWE01000096">
    <property type="protein sequence ID" value="KIE05323.1"/>
    <property type="molecule type" value="Genomic_DNA"/>
</dbReference>
<dbReference type="AlphaFoldDB" id="A0A0C1QMQ1"/>
<evidence type="ECO:0000313" key="3">
    <source>
        <dbReference type="Proteomes" id="UP000031258"/>
    </source>
</evidence>